<evidence type="ECO:0000256" key="1">
    <source>
        <dbReference type="PROSITE-ProRule" id="PRU00497"/>
    </source>
</evidence>
<evidence type="ECO:0000313" key="2">
    <source>
        <dbReference type="EMBL" id="OQR77441.1"/>
    </source>
</evidence>
<accession>A0A1V9XVH8</accession>
<dbReference type="AlphaFoldDB" id="A0A1V9XVH8"/>
<proteinExistence type="predicted"/>
<dbReference type="InterPro" id="IPR000618">
    <property type="entry name" value="Insect_cuticle"/>
</dbReference>
<dbReference type="GO" id="GO:0042302">
    <property type="term" value="F:structural constituent of cuticle"/>
    <property type="evidence" value="ECO:0007669"/>
    <property type="project" value="UniProtKB-UniRule"/>
</dbReference>
<gene>
    <name evidence="2" type="ORF">BIW11_07096</name>
</gene>
<name>A0A1V9XVH8_9ACAR</name>
<organism evidence="2 3">
    <name type="scientific">Tropilaelaps mercedesae</name>
    <dbReference type="NCBI Taxonomy" id="418985"/>
    <lineage>
        <taxon>Eukaryota</taxon>
        <taxon>Metazoa</taxon>
        <taxon>Ecdysozoa</taxon>
        <taxon>Arthropoda</taxon>
        <taxon>Chelicerata</taxon>
        <taxon>Arachnida</taxon>
        <taxon>Acari</taxon>
        <taxon>Parasitiformes</taxon>
        <taxon>Mesostigmata</taxon>
        <taxon>Gamasina</taxon>
        <taxon>Dermanyssoidea</taxon>
        <taxon>Laelapidae</taxon>
        <taxon>Tropilaelaps</taxon>
    </lineage>
</organism>
<sequence>MPELSFHLESPASIVPNRSKVKFGPYGLSTVDGRQRIINYDADEAGLRASIITNAPLSGAPFYNAVPVVVSLLPPFTPPHLCCLSCRDCHFRCLRRRRVHFGRYRPRLLEGSLEAIHNVLGSSLEKFERKVKIRALHCDLKMRLLILHPL</sequence>
<dbReference type="InParanoid" id="A0A1V9XVH8"/>
<dbReference type="PROSITE" id="PS51155">
    <property type="entry name" value="CHIT_BIND_RR_2"/>
    <property type="match status" value="1"/>
</dbReference>
<keyword evidence="1" id="KW-0193">Cuticle</keyword>
<dbReference type="Proteomes" id="UP000192247">
    <property type="component" value="Unassembled WGS sequence"/>
</dbReference>
<protein>
    <submittedName>
        <fullName evidence="2">Uncharacterized protein</fullName>
    </submittedName>
</protein>
<evidence type="ECO:0000313" key="3">
    <source>
        <dbReference type="Proteomes" id="UP000192247"/>
    </source>
</evidence>
<reference evidence="2 3" key="1">
    <citation type="journal article" date="2017" name="Gigascience">
        <title>Draft genome of the honey bee ectoparasitic mite, Tropilaelaps mercedesae, is shaped by the parasitic life history.</title>
        <authorList>
            <person name="Dong X."/>
            <person name="Armstrong S.D."/>
            <person name="Xia D."/>
            <person name="Makepeace B.L."/>
            <person name="Darby A.C."/>
            <person name="Kadowaki T."/>
        </authorList>
    </citation>
    <scope>NUCLEOTIDE SEQUENCE [LARGE SCALE GENOMIC DNA]</scope>
    <source>
        <strain evidence="2">Wuxi-XJTLU</strain>
    </source>
</reference>
<keyword evidence="3" id="KW-1185">Reference proteome</keyword>
<comment type="caution">
    <text evidence="2">The sequence shown here is derived from an EMBL/GenBank/DDBJ whole genome shotgun (WGS) entry which is preliminary data.</text>
</comment>
<dbReference type="EMBL" id="MNPL01003546">
    <property type="protein sequence ID" value="OQR77441.1"/>
    <property type="molecule type" value="Genomic_DNA"/>
</dbReference>